<dbReference type="PANTHER" id="PTHR33745">
    <property type="entry name" value="RSBT ANTAGONIST PROTEIN RSBS-RELATED"/>
    <property type="match status" value="1"/>
</dbReference>
<dbReference type="Proteomes" id="UP001287282">
    <property type="component" value="Unassembled WGS sequence"/>
</dbReference>
<dbReference type="CDD" id="cd07041">
    <property type="entry name" value="STAS_RsbR_RsbS_like"/>
    <property type="match status" value="1"/>
</dbReference>
<dbReference type="RefSeq" id="WP_317120246.1">
    <property type="nucleotide sequence ID" value="NZ_JAWJBA010000001.1"/>
</dbReference>
<gene>
    <name evidence="3" type="ORF">RYX56_00850</name>
</gene>
<dbReference type="InterPro" id="IPR002645">
    <property type="entry name" value="STAS_dom"/>
</dbReference>
<dbReference type="PANTHER" id="PTHR33745:SF3">
    <property type="entry name" value="RSBT CO-ANTAGONIST PROTEIN RSBRC"/>
    <property type="match status" value="1"/>
</dbReference>
<dbReference type="InterPro" id="IPR051932">
    <property type="entry name" value="Bact_StressResp_Reg"/>
</dbReference>
<keyword evidence="4" id="KW-1185">Reference proteome</keyword>
<dbReference type="SUPFAM" id="SSF52091">
    <property type="entry name" value="SpoIIaa-like"/>
    <property type="match status" value="1"/>
</dbReference>
<name>A0ABU3X4U2_9BACI</name>
<accession>A0ABU3X4U2</accession>
<protein>
    <submittedName>
        <fullName evidence="3">STAS domain-containing protein</fullName>
    </submittedName>
</protein>
<evidence type="ECO:0000256" key="1">
    <source>
        <dbReference type="ARBA" id="ARBA00022553"/>
    </source>
</evidence>
<sequence length="270" mass="30183">MSSLSNLTNHFKENASLLAEQVVENVLNKIQLTISTEEHATAISMYTTFMSFIGDTLESGEKGVPTALIEWSKQNAEAIVVAEGKISDIIVRYPPTREVFAELVEELSSQFELSLRDSLYVFTRINEMLDISLDKTVIAYERLTEKYKKEMQKEMEELSSPIVPVREAIAVLPLMGKIDSNRADYLLEKVVPKVQQLNLDYLIVDFSGISTMDELTAHHIHQIGSVLRLLGIDLITTGINPKLALTSVKGGLDMENMKAYSSVKQALETI</sequence>
<dbReference type="Pfam" id="PF01740">
    <property type="entry name" value="STAS"/>
    <property type="match status" value="1"/>
</dbReference>
<reference evidence="3 4" key="1">
    <citation type="submission" date="2023-10" db="EMBL/GenBank/DDBJ databases">
        <title>Screening of Alkalihalobacillus lindianensis BZ-TG-R113 and Its Alleviation of Salt Stress on Rapeseed Growth.</title>
        <authorList>
            <person name="Zhao B."/>
            <person name="Guo T."/>
        </authorList>
    </citation>
    <scope>NUCLEOTIDE SEQUENCE [LARGE SCALE GENOMIC DNA]</scope>
    <source>
        <strain evidence="3 4">BZ-TG-R113</strain>
    </source>
</reference>
<feature type="domain" description="STAS" evidence="2">
    <location>
        <begin position="159"/>
        <end position="270"/>
    </location>
</feature>
<dbReference type="PROSITE" id="PS50801">
    <property type="entry name" value="STAS"/>
    <property type="match status" value="1"/>
</dbReference>
<dbReference type="Gene3D" id="3.30.750.24">
    <property type="entry name" value="STAS domain"/>
    <property type="match status" value="1"/>
</dbReference>
<dbReference type="InterPro" id="IPR036513">
    <property type="entry name" value="STAS_dom_sf"/>
</dbReference>
<dbReference type="EMBL" id="JAWJBA010000001">
    <property type="protein sequence ID" value="MDV2682913.1"/>
    <property type="molecule type" value="Genomic_DNA"/>
</dbReference>
<evidence type="ECO:0000313" key="3">
    <source>
        <dbReference type="EMBL" id="MDV2682913.1"/>
    </source>
</evidence>
<keyword evidence="1" id="KW-0597">Phosphoprotein</keyword>
<proteinExistence type="predicted"/>
<evidence type="ECO:0000259" key="2">
    <source>
        <dbReference type="PROSITE" id="PS50801"/>
    </source>
</evidence>
<comment type="caution">
    <text evidence="3">The sequence shown here is derived from an EMBL/GenBank/DDBJ whole genome shotgun (WGS) entry which is preliminary data.</text>
</comment>
<organism evidence="3 4">
    <name type="scientific">Alkalihalophilus lindianensis</name>
    <dbReference type="NCBI Taxonomy" id="1630542"/>
    <lineage>
        <taxon>Bacteria</taxon>
        <taxon>Bacillati</taxon>
        <taxon>Bacillota</taxon>
        <taxon>Bacilli</taxon>
        <taxon>Bacillales</taxon>
        <taxon>Bacillaceae</taxon>
        <taxon>Alkalihalophilus</taxon>
    </lineage>
</organism>
<evidence type="ECO:0000313" key="4">
    <source>
        <dbReference type="Proteomes" id="UP001287282"/>
    </source>
</evidence>